<evidence type="ECO:0000313" key="5">
    <source>
        <dbReference type="Proteomes" id="UP000253235"/>
    </source>
</evidence>
<dbReference type="InterPro" id="IPR029044">
    <property type="entry name" value="Nucleotide-diphossugar_trans"/>
</dbReference>
<dbReference type="Gene3D" id="3.90.550.10">
    <property type="entry name" value="Spore Coat Polysaccharide Biosynthesis Protein SpsA, Chain A"/>
    <property type="match status" value="1"/>
</dbReference>
<dbReference type="InterPro" id="IPR027791">
    <property type="entry name" value="Galactosyl_T_C"/>
</dbReference>
<dbReference type="InterPro" id="IPR001173">
    <property type="entry name" value="Glyco_trans_2-like"/>
</dbReference>
<name>A0A482TSP9_9FLAO</name>
<dbReference type="SUPFAM" id="SSF53448">
    <property type="entry name" value="Nucleotide-diphospho-sugar transferases"/>
    <property type="match status" value="1"/>
</dbReference>
<feature type="domain" description="Glycosyltransferase 2-like" evidence="2">
    <location>
        <begin position="3"/>
        <end position="111"/>
    </location>
</feature>
<dbReference type="OrthoDB" id="6717394at2"/>
<dbReference type="AlphaFoldDB" id="A0A482TSP9"/>
<evidence type="ECO:0000256" key="1">
    <source>
        <dbReference type="ARBA" id="ARBA00022679"/>
    </source>
</evidence>
<dbReference type="Pfam" id="PF02709">
    <property type="entry name" value="Glyco_transf_7C"/>
    <property type="match status" value="1"/>
</dbReference>
<reference evidence="4 5" key="1">
    <citation type="submission" date="2019-01" db="EMBL/GenBank/DDBJ databases">
        <title>Flavobacterium sp. nov. isolated from arctic soil.</title>
        <authorList>
            <person name="Kim D.-U."/>
        </authorList>
    </citation>
    <scope>NUCLEOTIDE SEQUENCE [LARGE SCALE GENOMIC DNA]</scope>
    <source>
        <strain evidence="4 5">Kopri-42</strain>
    </source>
</reference>
<keyword evidence="5" id="KW-1185">Reference proteome</keyword>
<evidence type="ECO:0000259" key="2">
    <source>
        <dbReference type="Pfam" id="PF00535"/>
    </source>
</evidence>
<dbReference type="RefSeq" id="WP_113667023.1">
    <property type="nucleotide sequence ID" value="NZ_QNVY02000006.1"/>
</dbReference>
<proteinExistence type="predicted"/>
<dbReference type="CDD" id="cd00761">
    <property type="entry name" value="Glyco_tranf_GTA_type"/>
    <property type="match status" value="1"/>
</dbReference>
<dbReference type="GO" id="GO:0016740">
    <property type="term" value="F:transferase activity"/>
    <property type="evidence" value="ECO:0007669"/>
    <property type="project" value="UniProtKB-KW"/>
</dbReference>
<sequence length="358" mass="41966">MITIIYPYRNRELSRIKRSLDSLVHQDNLNFRVLFVDYGSSIPFADEVKDLVLSYSFATYQYIYTLHQPWSRSKAINIGLKWVQTPYVFVADTDVFFRNDFIAILNNLANSARCYYFKVGFLSEPETSVTKKFSEYQISFSSEIGAQGLSLFPVQPVKEILGFDEFFHFWGAEDIDIHNRLTRIGIESLFYNNQILLLHQWHKSYRKGETDVLSNELQLKGVVQLNHQHLITHQNMGVTIPNFKIWGETISETDFNELNDFDNHIVINNTKERVTHFLFVELPQFQNGILSVRFVEDSFQNSIKYKIKKTVGKKVPNYHSLKEVNDMLLLHIISFYHQLPYTFKISADLKSISFKIKK</sequence>
<evidence type="ECO:0000313" key="4">
    <source>
        <dbReference type="EMBL" id="RYJ50882.1"/>
    </source>
</evidence>
<organism evidence="4 5">
    <name type="scientific">Flavobacterium petrolei</name>
    <dbReference type="NCBI Taxonomy" id="2259594"/>
    <lineage>
        <taxon>Bacteria</taxon>
        <taxon>Pseudomonadati</taxon>
        <taxon>Bacteroidota</taxon>
        <taxon>Flavobacteriia</taxon>
        <taxon>Flavobacteriales</taxon>
        <taxon>Flavobacteriaceae</taxon>
        <taxon>Flavobacterium</taxon>
    </lineage>
</organism>
<evidence type="ECO:0000259" key="3">
    <source>
        <dbReference type="Pfam" id="PF02709"/>
    </source>
</evidence>
<accession>A0A482TSP9</accession>
<dbReference type="EMBL" id="QNVY02000006">
    <property type="protein sequence ID" value="RYJ50882.1"/>
    <property type="molecule type" value="Genomic_DNA"/>
</dbReference>
<protein>
    <submittedName>
        <fullName evidence="4">Glycosyltransferase family 2 protein</fullName>
    </submittedName>
</protein>
<dbReference type="Pfam" id="PF00535">
    <property type="entry name" value="Glycos_transf_2"/>
    <property type="match status" value="1"/>
</dbReference>
<feature type="domain" description="Galactosyltransferase C-terminal" evidence="3">
    <location>
        <begin position="133"/>
        <end position="193"/>
    </location>
</feature>
<keyword evidence="1 4" id="KW-0808">Transferase</keyword>
<gene>
    <name evidence="4" type="ORF">DR871_015420</name>
</gene>
<comment type="caution">
    <text evidence="4">The sequence shown here is derived from an EMBL/GenBank/DDBJ whole genome shotgun (WGS) entry which is preliminary data.</text>
</comment>
<dbReference type="Proteomes" id="UP000253235">
    <property type="component" value="Unassembled WGS sequence"/>
</dbReference>